<dbReference type="SMART" id="SM00267">
    <property type="entry name" value="GGDEF"/>
    <property type="match status" value="1"/>
</dbReference>
<dbReference type="InterPro" id="IPR000160">
    <property type="entry name" value="GGDEF_dom"/>
</dbReference>
<evidence type="ECO:0000259" key="4">
    <source>
        <dbReference type="PROSITE" id="PS50887"/>
    </source>
</evidence>
<feature type="transmembrane region" description="Helical" evidence="2">
    <location>
        <begin position="49"/>
        <end position="71"/>
    </location>
</feature>
<dbReference type="EC" id="3.1.4.52" evidence="5"/>
<dbReference type="EMBL" id="LT906453">
    <property type="protein sequence ID" value="SNV17763.1"/>
    <property type="molecule type" value="Genomic_DNA"/>
</dbReference>
<feature type="transmembrane region" description="Helical" evidence="2">
    <location>
        <begin position="101"/>
        <end position="124"/>
    </location>
</feature>
<keyword evidence="5" id="KW-0378">Hydrolase</keyword>
<keyword evidence="6" id="KW-1185">Reference proteome</keyword>
<protein>
    <submittedName>
        <fullName evidence="5">Cyclic di-GMP phosphodiesterase Gmr</fullName>
        <ecNumber evidence="5">3.1.4.52</ecNumber>
    </submittedName>
</protein>
<proteinExistence type="predicted"/>
<dbReference type="STRING" id="1121387.GCA_000429885_01429"/>
<feature type="transmembrane region" description="Helical" evidence="2">
    <location>
        <begin position="166"/>
        <end position="189"/>
    </location>
</feature>
<dbReference type="NCBIfam" id="TIGR00254">
    <property type="entry name" value="GGDEF"/>
    <property type="match status" value="1"/>
</dbReference>
<dbReference type="Pfam" id="PF00563">
    <property type="entry name" value="EAL"/>
    <property type="match status" value="1"/>
</dbReference>
<dbReference type="InterPro" id="IPR035919">
    <property type="entry name" value="EAL_sf"/>
</dbReference>
<evidence type="ECO:0000313" key="5">
    <source>
        <dbReference type="EMBL" id="SNV17763.1"/>
    </source>
</evidence>
<feature type="transmembrane region" description="Helical" evidence="2">
    <location>
        <begin position="25"/>
        <end position="43"/>
    </location>
</feature>
<reference evidence="5 6" key="1">
    <citation type="submission" date="2017-06" db="EMBL/GenBank/DDBJ databases">
        <authorList>
            <consortium name="Pathogen Informatics"/>
        </authorList>
    </citation>
    <scope>NUCLEOTIDE SEQUENCE [LARGE SCALE GENOMIC DNA]</scope>
    <source>
        <strain evidence="5 6">NCTC13039</strain>
    </source>
</reference>
<feature type="region of interest" description="Disordered" evidence="1">
    <location>
        <begin position="1"/>
        <end position="21"/>
    </location>
</feature>
<dbReference type="SUPFAM" id="SSF141868">
    <property type="entry name" value="EAL domain-like"/>
    <property type="match status" value="1"/>
</dbReference>
<dbReference type="Pfam" id="PF00990">
    <property type="entry name" value="GGDEF"/>
    <property type="match status" value="1"/>
</dbReference>
<dbReference type="InterPro" id="IPR043128">
    <property type="entry name" value="Rev_trsase/Diguanyl_cyclase"/>
</dbReference>
<keyword evidence="2" id="KW-0472">Membrane</keyword>
<name>A0A239V8B5_9MICO</name>
<evidence type="ECO:0000256" key="2">
    <source>
        <dbReference type="SAM" id="Phobius"/>
    </source>
</evidence>
<dbReference type="CDD" id="cd01948">
    <property type="entry name" value="EAL"/>
    <property type="match status" value="1"/>
</dbReference>
<keyword evidence="2" id="KW-1133">Transmembrane helix</keyword>
<feature type="transmembrane region" description="Helical" evidence="2">
    <location>
        <begin position="136"/>
        <end position="160"/>
    </location>
</feature>
<feature type="domain" description="EAL" evidence="3">
    <location>
        <begin position="510"/>
        <end position="767"/>
    </location>
</feature>
<dbReference type="Gene3D" id="3.30.70.270">
    <property type="match status" value="1"/>
</dbReference>
<evidence type="ECO:0000259" key="3">
    <source>
        <dbReference type="PROSITE" id="PS50883"/>
    </source>
</evidence>
<organism evidence="5 6">
    <name type="scientific">Dermatophilus congolensis</name>
    <dbReference type="NCBI Taxonomy" id="1863"/>
    <lineage>
        <taxon>Bacteria</taxon>
        <taxon>Bacillati</taxon>
        <taxon>Actinomycetota</taxon>
        <taxon>Actinomycetes</taxon>
        <taxon>Micrococcales</taxon>
        <taxon>Dermatophilaceae</taxon>
        <taxon>Dermatophilus</taxon>
    </lineage>
</organism>
<sequence>MNPALGARTTPRGHTPPTRRTTDRVIPALATLLLLLASTLITFDPEGVGHTASIITNLIFFLGAAAGPILLRATPLRSWIQTSIACALLACTVLAESEETIFGQFTPADLFFLASYAVLGTWFARGAYKLGSHDGLARLDAAASVIGSTLTLWICVLAPLNETPLASGLVWAIYPPLDFVFLVLALHLATDANVLRTSLRWFMVCAAAWTFLDSATAYLAIVYDITTPGPLIDIGYLIAHYALFRSATHPSIGHTRTRTHSNWTRTHPLRDRGIALITLTISPTILSTLIPSFGTVDTLTRTILISILLTLIFIRLERSMRAITRAEEHSRHQATHDSLTGLANRAALLSELDNRLAHRADPTIPTNEIAVLFIDCDDFKQVNDTWGHAVGDQLLRHIATHIPPHLHPEDLLCRQGGDEFVIITTYTDHAHIDHLARTVSTACANPTTILPGHQHSISLSIGIAHTTPGQPATTDTLLGHADLAMYEAKQRGRGRHIHFDTALAHRATERATIAHHLGHAINHNTITLELHPIHAGPNHQHTHGWQALPHWHHSTLGVVPPERFLPIAEEFGLSETLSTNMLTQAATAIADLRATHPHTPDLYIRINIAADHLRNPDFPRHARHACATAKIPHHALHLEINETALTQPQPETLTTLDQLRNDGFPLGIDGFGTGHAPLITFIRRPFHFVKLAQELTNNLDHDPDAPRTIRAIVSLLRSLGITHIAAQSIERTQQATILLNEGIDSVYGPHYGQPTHTTVPTPPAQTT</sequence>
<dbReference type="SMART" id="SM00052">
    <property type="entry name" value="EAL"/>
    <property type="match status" value="1"/>
</dbReference>
<evidence type="ECO:0000256" key="1">
    <source>
        <dbReference type="SAM" id="MobiDB-lite"/>
    </source>
</evidence>
<dbReference type="SUPFAM" id="SSF55073">
    <property type="entry name" value="Nucleotide cyclase"/>
    <property type="match status" value="1"/>
</dbReference>
<dbReference type="PANTHER" id="PTHR44757">
    <property type="entry name" value="DIGUANYLATE CYCLASE DGCP"/>
    <property type="match status" value="1"/>
</dbReference>
<dbReference type="PANTHER" id="PTHR44757:SF2">
    <property type="entry name" value="BIOFILM ARCHITECTURE MAINTENANCE PROTEIN MBAA"/>
    <property type="match status" value="1"/>
</dbReference>
<feature type="domain" description="GGDEF" evidence="4">
    <location>
        <begin position="367"/>
        <end position="501"/>
    </location>
</feature>
<feature type="transmembrane region" description="Helical" evidence="2">
    <location>
        <begin position="273"/>
        <end position="293"/>
    </location>
</feature>
<dbReference type="Gene3D" id="3.20.20.450">
    <property type="entry name" value="EAL domain"/>
    <property type="match status" value="1"/>
</dbReference>
<dbReference type="CDD" id="cd01949">
    <property type="entry name" value="GGDEF"/>
    <property type="match status" value="1"/>
</dbReference>
<dbReference type="Proteomes" id="UP000242637">
    <property type="component" value="Chromosome 1"/>
</dbReference>
<dbReference type="InterPro" id="IPR052155">
    <property type="entry name" value="Biofilm_reg_signaling"/>
</dbReference>
<keyword evidence="2" id="KW-0812">Transmembrane</keyword>
<accession>A0A239V8B5</accession>
<feature type="transmembrane region" description="Helical" evidence="2">
    <location>
        <begin position="201"/>
        <end position="222"/>
    </location>
</feature>
<feature type="transmembrane region" description="Helical" evidence="2">
    <location>
        <begin position="299"/>
        <end position="316"/>
    </location>
</feature>
<dbReference type="KEGG" id="dco:SAMEA4475696_0287"/>
<dbReference type="GO" id="GO:0071111">
    <property type="term" value="F:cyclic-guanylate-specific phosphodiesterase activity"/>
    <property type="evidence" value="ECO:0007669"/>
    <property type="project" value="UniProtKB-EC"/>
</dbReference>
<dbReference type="GeneID" id="63458584"/>
<dbReference type="AlphaFoldDB" id="A0A239V8B5"/>
<dbReference type="InterPro" id="IPR029787">
    <property type="entry name" value="Nucleotide_cyclase"/>
</dbReference>
<dbReference type="OrthoDB" id="23692at2"/>
<dbReference type="PROSITE" id="PS50887">
    <property type="entry name" value="GGDEF"/>
    <property type="match status" value="1"/>
</dbReference>
<dbReference type="PROSITE" id="PS50883">
    <property type="entry name" value="EAL"/>
    <property type="match status" value="1"/>
</dbReference>
<gene>
    <name evidence="5" type="primary">gmr_2</name>
    <name evidence="5" type="ORF">SAMEA4475696_00287</name>
</gene>
<dbReference type="InterPro" id="IPR001633">
    <property type="entry name" value="EAL_dom"/>
</dbReference>
<dbReference type="RefSeq" id="WP_028327333.1">
    <property type="nucleotide sequence ID" value="NZ_LT906453.1"/>
</dbReference>
<feature type="compositionally biased region" description="Low complexity" evidence="1">
    <location>
        <begin position="8"/>
        <end position="19"/>
    </location>
</feature>
<evidence type="ECO:0000313" key="6">
    <source>
        <dbReference type="Proteomes" id="UP000242637"/>
    </source>
</evidence>